<evidence type="ECO:0000256" key="1">
    <source>
        <dbReference type="ARBA" id="ARBA00004651"/>
    </source>
</evidence>
<evidence type="ECO:0000256" key="4">
    <source>
        <dbReference type="ARBA" id="ARBA00022692"/>
    </source>
</evidence>
<feature type="region of interest" description="Disordered" evidence="7">
    <location>
        <begin position="1"/>
        <end position="28"/>
    </location>
</feature>
<organism evidence="10 11">
    <name type="scientific">Pseudomonas syringae</name>
    <dbReference type="NCBI Taxonomy" id="317"/>
    <lineage>
        <taxon>Bacteria</taxon>
        <taxon>Pseudomonadati</taxon>
        <taxon>Pseudomonadota</taxon>
        <taxon>Gammaproteobacteria</taxon>
        <taxon>Pseudomonadales</taxon>
        <taxon>Pseudomonadaceae</taxon>
        <taxon>Pseudomonas</taxon>
    </lineage>
</organism>
<feature type="transmembrane region" description="Helical" evidence="8">
    <location>
        <begin position="358"/>
        <end position="378"/>
    </location>
</feature>
<sequence>MTRYRQRPATFTEQGAAPVTPPATPSAETGLSVHTRLIALVVAVTFFMENLDATVIATALPTMATAFGVTPVDMNIGITAYILAVAIFIPLSSWVADRFGARRVFAGAIIVFTLASLLCGLSQSLEMFVLARVLQGIGGALMVPVGRLAVLRNTEKKDLVKMIAIITWPGLVAPILGPLAGGLIVTHATWPWIFYVNLPLGLLALIAALWLVPQGREAHVRRFDAKGFVLLAGACVALLGGLEWLGSQTGEQLLPGVALVVAGLVLAVWAAQHCRLYTDPLLPLETLSINTFRVSVYGGSLFRLAISALPFLLPLLFQVAFGLSPVDAGLLVLAVFAGNLAMKPFTTAIMQRHGFRKVLLVNGVIGVTSIVACAFFTAQTSFALIAAVLFVGGLSRSMQFTCYNSIGFADVPKARMSEASALFSMSFQLAMGLGVTVAALLLQASMSISGHEALAQVGDFRVAFIGVALLGGLALVDVYRLPKGAGESVLNRR</sequence>
<feature type="transmembrane region" description="Helical" evidence="8">
    <location>
        <begin position="252"/>
        <end position="271"/>
    </location>
</feature>
<keyword evidence="5 8" id="KW-1133">Transmembrane helix</keyword>
<dbReference type="GO" id="GO:0005886">
    <property type="term" value="C:plasma membrane"/>
    <property type="evidence" value="ECO:0007669"/>
    <property type="project" value="UniProtKB-SubCell"/>
</dbReference>
<feature type="transmembrane region" description="Helical" evidence="8">
    <location>
        <begin position="162"/>
        <end position="186"/>
    </location>
</feature>
<comment type="caution">
    <text evidence="10">The sequence shown here is derived from an EMBL/GenBank/DDBJ whole genome shotgun (WGS) entry which is preliminary data.</text>
</comment>
<keyword evidence="3" id="KW-1003">Cell membrane</keyword>
<evidence type="ECO:0000256" key="7">
    <source>
        <dbReference type="SAM" id="MobiDB-lite"/>
    </source>
</evidence>
<feature type="domain" description="Major facilitator superfamily (MFS) profile" evidence="9">
    <location>
        <begin position="38"/>
        <end position="486"/>
    </location>
</feature>
<evidence type="ECO:0000256" key="2">
    <source>
        <dbReference type="ARBA" id="ARBA00022448"/>
    </source>
</evidence>
<dbReference type="Pfam" id="PF07690">
    <property type="entry name" value="MFS_1"/>
    <property type="match status" value="1"/>
</dbReference>
<dbReference type="InterPro" id="IPR004638">
    <property type="entry name" value="EmrB-like"/>
</dbReference>
<keyword evidence="2" id="KW-0813">Transport</keyword>
<feature type="transmembrane region" description="Helical" evidence="8">
    <location>
        <begin position="319"/>
        <end position="337"/>
    </location>
</feature>
<name>A0A9Q3WYW6_PSESX</name>
<dbReference type="EMBL" id="WKEU01000007">
    <property type="protein sequence ID" value="MCF5061996.1"/>
    <property type="molecule type" value="Genomic_DNA"/>
</dbReference>
<dbReference type="InterPro" id="IPR036259">
    <property type="entry name" value="MFS_trans_sf"/>
</dbReference>
<reference evidence="10" key="1">
    <citation type="submission" date="2019-11" db="EMBL/GenBank/DDBJ databases">
        <title>Epiphytic Pseudomonas syringae from cherry orchards.</title>
        <authorList>
            <person name="Hulin M.T."/>
        </authorList>
    </citation>
    <scope>NUCLEOTIDE SEQUENCE</scope>
    <source>
        <strain evidence="10">PA-6-9A</strain>
    </source>
</reference>
<feature type="transmembrane region" description="Helical" evidence="8">
    <location>
        <begin position="292"/>
        <end position="313"/>
    </location>
</feature>
<feature type="transmembrane region" description="Helical" evidence="8">
    <location>
        <begin position="384"/>
        <end position="409"/>
    </location>
</feature>
<evidence type="ECO:0000313" key="10">
    <source>
        <dbReference type="EMBL" id="MCF5061996.1"/>
    </source>
</evidence>
<dbReference type="InterPro" id="IPR011701">
    <property type="entry name" value="MFS"/>
</dbReference>
<gene>
    <name evidence="10" type="ORF">GIW73_03370</name>
</gene>
<feature type="transmembrane region" description="Helical" evidence="8">
    <location>
        <begin position="225"/>
        <end position="246"/>
    </location>
</feature>
<dbReference type="Gene3D" id="1.20.1720.10">
    <property type="entry name" value="Multidrug resistance protein D"/>
    <property type="match status" value="1"/>
</dbReference>
<dbReference type="SUPFAM" id="SSF103473">
    <property type="entry name" value="MFS general substrate transporter"/>
    <property type="match status" value="1"/>
</dbReference>
<dbReference type="PANTHER" id="PTHR42718:SF46">
    <property type="entry name" value="BLR6921 PROTEIN"/>
    <property type="match status" value="1"/>
</dbReference>
<dbReference type="NCBIfam" id="TIGR00711">
    <property type="entry name" value="efflux_EmrB"/>
    <property type="match status" value="1"/>
</dbReference>
<dbReference type="AlphaFoldDB" id="A0A9Q3WYW6"/>
<evidence type="ECO:0000256" key="8">
    <source>
        <dbReference type="SAM" id="Phobius"/>
    </source>
</evidence>
<evidence type="ECO:0000259" key="9">
    <source>
        <dbReference type="PROSITE" id="PS50850"/>
    </source>
</evidence>
<dbReference type="PROSITE" id="PS50850">
    <property type="entry name" value="MFS"/>
    <property type="match status" value="1"/>
</dbReference>
<feature type="transmembrane region" description="Helical" evidence="8">
    <location>
        <begin position="104"/>
        <end position="123"/>
    </location>
</feature>
<evidence type="ECO:0000313" key="11">
    <source>
        <dbReference type="Proteomes" id="UP000814207"/>
    </source>
</evidence>
<evidence type="ECO:0000256" key="3">
    <source>
        <dbReference type="ARBA" id="ARBA00022475"/>
    </source>
</evidence>
<feature type="transmembrane region" description="Helical" evidence="8">
    <location>
        <begin position="37"/>
        <end position="60"/>
    </location>
</feature>
<evidence type="ECO:0000256" key="5">
    <source>
        <dbReference type="ARBA" id="ARBA00022989"/>
    </source>
</evidence>
<accession>A0A9Q3WYW6</accession>
<evidence type="ECO:0000256" key="6">
    <source>
        <dbReference type="ARBA" id="ARBA00023136"/>
    </source>
</evidence>
<keyword evidence="6 8" id="KW-0472">Membrane</keyword>
<feature type="transmembrane region" description="Helical" evidence="8">
    <location>
        <begin position="421"/>
        <end position="442"/>
    </location>
</feature>
<keyword evidence="4 8" id="KW-0812">Transmembrane</keyword>
<proteinExistence type="predicted"/>
<dbReference type="Proteomes" id="UP000814207">
    <property type="component" value="Unassembled WGS sequence"/>
</dbReference>
<protein>
    <submittedName>
        <fullName evidence="10">DHA2 family efflux MFS transporter permease subunit</fullName>
    </submittedName>
</protein>
<feature type="transmembrane region" description="Helical" evidence="8">
    <location>
        <begin position="129"/>
        <end position="150"/>
    </location>
</feature>
<comment type="subcellular location">
    <subcellularLocation>
        <location evidence="1">Cell membrane</location>
        <topology evidence="1">Multi-pass membrane protein</topology>
    </subcellularLocation>
</comment>
<feature type="transmembrane region" description="Helical" evidence="8">
    <location>
        <begin position="462"/>
        <end position="482"/>
    </location>
</feature>
<feature type="transmembrane region" description="Helical" evidence="8">
    <location>
        <begin position="72"/>
        <end position="92"/>
    </location>
</feature>
<dbReference type="Gene3D" id="1.20.1250.20">
    <property type="entry name" value="MFS general substrate transporter like domains"/>
    <property type="match status" value="1"/>
</dbReference>
<feature type="transmembrane region" description="Helical" evidence="8">
    <location>
        <begin position="192"/>
        <end position="213"/>
    </location>
</feature>
<dbReference type="GO" id="GO:0022857">
    <property type="term" value="F:transmembrane transporter activity"/>
    <property type="evidence" value="ECO:0007669"/>
    <property type="project" value="InterPro"/>
</dbReference>
<dbReference type="InterPro" id="IPR020846">
    <property type="entry name" value="MFS_dom"/>
</dbReference>
<dbReference type="PANTHER" id="PTHR42718">
    <property type="entry name" value="MAJOR FACILITATOR SUPERFAMILY MULTIDRUG TRANSPORTER MFSC"/>
    <property type="match status" value="1"/>
</dbReference>